<proteinExistence type="predicted"/>
<feature type="compositionally biased region" description="Low complexity" evidence="1">
    <location>
        <begin position="62"/>
        <end position="83"/>
    </location>
</feature>
<dbReference type="PANTHER" id="PTHR31157">
    <property type="entry name" value="SCP DOMAIN-CONTAINING PROTEIN"/>
    <property type="match status" value="1"/>
</dbReference>
<dbReference type="SUPFAM" id="SSF55797">
    <property type="entry name" value="PR-1-like"/>
    <property type="match status" value="1"/>
</dbReference>
<dbReference type="CDD" id="cd05379">
    <property type="entry name" value="CAP_bacterial"/>
    <property type="match status" value="1"/>
</dbReference>
<feature type="domain" description="SCP" evidence="2">
    <location>
        <begin position="98"/>
        <end position="211"/>
    </location>
</feature>
<gene>
    <name evidence="3" type="ORF">S01H4_09859</name>
</gene>
<protein>
    <recommendedName>
        <fullName evidence="2">SCP domain-containing protein</fullName>
    </recommendedName>
</protein>
<evidence type="ECO:0000313" key="3">
    <source>
        <dbReference type="EMBL" id="GAG59553.1"/>
    </source>
</evidence>
<comment type="caution">
    <text evidence="3">The sequence shown here is derived from an EMBL/GenBank/DDBJ whole genome shotgun (WGS) entry which is preliminary data.</text>
</comment>
<dbReference type="EMBL" id="BART01003653">
    <property type="protein sequence ID" value="GAG59553.1"/>
    <property type="molecule type" value="Genomic_DNA"/>
</dbReference>
<feature type="non-terminal residue" evidence="3">
    <location>
        <position position="1"/>
    </location>
</feature>
<sequence>TKEIETNTSDKKQDQQEIQQLLFEQKTLKIFEIELKKKQQLEKEKQIQLELEIKNAAEKQEQQSQQEQQAQQDQQAQQEQQIQPPISLSSVENQVLILLNNTRSNHGLNPLNVDGVLTNIARSRSKDMIDRGYFSHYTPDGTNIFNFLKANGISYSAAGENLGMSSPPSKGSAGNFVDAWMKSESHRINMLRGAYNKIGIGVIDQNNKRIVTIVFTG</sequence>
<reference evidence="3" key="1">
    <citation type="journal article" date="2014" name="Front. Microbiol.">
        <title>High frequency of phylogenetically diverse reductive dehalogenase-homologous genes in deep subseafloor sedimentary metagenomes.</title>
        <authorList>
            <person name="Kawai M."/>
            <person name="Futagami T."/>
            <person name="Toyoda A."/>
            <person name="Takaki Y."/>
            <person name="Nishi S."/>
            <person name="Hori S."/>
            <person name="Arai W."/>
            <person name="Tsubouchi T."/>
            <person name="Morono Y."/>
            <person name="Uchiyama I."/>
            <person name="Ito T."/>
            <person name="Fujiyama A."/>
            <person name="Inagaki F."/>
            <person name="Takami H."/>
        </authorList>
    </citation>
    <scope>NUCLEOTIDE SEQUENCE</scope>
    <source>
        <strain evidence="3">Expedition CK06-06</strain>
    </source>
</reference>
<dbReference type="Pfam" id="PF00188">
    <property type="entry name" value="CAP"/>
    <property type="match status" value="1"/>
</dbReference>
<dbReference type="AlphaFoldDB" id="X0ZGT1"/>
<organism evidence="3">
    <name type="scientific">marine sediment metagenome</name>
    <dbReference type="NCBI Taxonomy" id="412755"/>
    <lineage>
        <taxon>unclassified sequences</taxon>
        <taxon>metagenomes</taxon>
        <taxon>ecological metagenomes</taxon>
    </lineage>
</organism>
<feature type="region of interest" description="Disordered" evidence="1">
    <location>
        <begin position="57"/>
        <end position="85"/>
    </location>
</feature>
<accession>X0ZGT1</accession>
<name>X0ZGT1_9ZZZZ</name>
<dbReference type="Gene3D" id="3.40.33.10">
    <property type="entry name" value="CAP"/>
    <property type="match status" value="1"/>
</dbReference>
<dbReference type="InterPro" id="IPR035940">
    <property type="entry name" value="CAP_sf"/>
</dbReference>
<evidence type="ECO:0000256" key="1">
    <source>
        <dbReference type="SAM" id="MobiDB-lite"/>
    </source>
</evidence>
<dbReference type="InterPro" id="IPR014044">
    <property type="entry name" value="CAP_dom"/>
</dbReference>
<evidence type="ECO:0000259" key="2">
    <source>
        <dbReference type="Pfam" id="PF00188"/>
    </source>
</evidence>
<dbReference type="PANTHER" id="PTHR31157:SF1">
    <property type="entry name" value="SCP DOMAIN-CONTAINING PROTEIN"/>
    <property type="match status" value="1"/>
</dbReference>